<dbReference type="AlphaFoldDB" id="A0A0H3I968"/>
<organism evidence="1 3">
    <name type="scientific">Pectobacterium parmentieri</name>
    <dbReference type="NCBI Taxonomy" id="1905730"/>
    <lineage>
        <taxon>Bacteria</taxon>
        <taxon>Pseudomonadati</taxon>
        <taxon>Pseudomonadota</taxon>
        <taxon>Gammaproteobacteria</taxon>
        <taxon>Enterobacterales</taxon>
        <taxon>Pectobacteriaceae</taxon>
        <taxon>Pectobacterium</taxon>
    </lineage>
</organism>
<protein>
    <submittedName>
        <fullName evidence="1">Uncharacterized protein</fullName>
    </submittedName>
</protein>
<reference evidence="1" key="2">
    <citation type="submission" date="2012-03" db="EMBL/GenBank/DDBJ databases">
        <authorList>
            <person name="Koskinen P."/>
            <person name="Laine P."/>
            <person name="Niemi O."/>
            <person name="Nykyri J."/>
            <person name="Harjunpaa H."/>
            <person name="Auvinen P."/>
            <person name="Paulin L."/>
            <person name="Pirhonen M."/>
            <person name="Palva T."/>
            <person name="Holm L."/>
        </authorList>
    </citation>
    <scope>NUCLEOTIDE SEQUENCE</scope>
    <source>
        <strain evidence="1">SCC3193</strain>
    </source>
</reference>
<dbReference type="eggNOG" id="ENOG5030NI7">
    <property type="taxonomic scope" value="Bacteria"/>
</dbReference>
<sequence>MGKSLKLTNNSFYFEKINFDSFSSSNKWIGYFEKSTPFTSSLIDESIEIVSGFFSPYWDDFFALSALSFDDEREIDEAIINKYGDIYNYAKDNNYLKPLNNDFENYLYGDIPLPTSSLSLHFDNNRFMDICKLIMGHGGVLGQVFLMVNLKLNLAIYPHNDLGFGIISFGENDAFCQSFLSSLSGNRKFNVIT</sequence>
<evidence type="ECO:0000313" key="2">
    <source>
        <dbReference type="EMBL" id="MBI0557116.1"/>
    </source>
</evidence>
<keyword evidence="4" id="KW-1185">Reference proteome</keyword>
<evidence type="ECO:0000313" key="4">
    <source>
        <dbReference type="Proteomes" id="UP001194579"/>
    </source>
</evidence>
<evidence type="ECO:0000313" key="1">
    <source>
        <dbReference type="EMBL" id="AFI92513.1"/>
    </source>
</evidence>
<dbReference type="HOGENOM" id="CLU_1400565_0_0_6"/>
<evidence type="ECO:0000313" key="3">
    <source>
        <dbReference type="Proteomes" id="UP000008044"/>
    </source>
</evidence>
<dbReference type="Proteomes" id="UP000008044">
    <property type="component" value="Chromosome"/>
</dbReference>
<reference evidence="4" key="3">
    <citation type="submission" date="2023-07" db="EMBL/GenBank/DDBJ databases">
        <title>Identification of Pectobacterium versatile causing blackleg of potato from New York State with a whole genome sequencing approach.</title>
        <authorList>
            <person name="Ma X."/>
            <person name="Swingle B."/>
        </authorList>
    </citation>
    <scope>NUCLEOTIDE SEQUENCE [LARGE SCALE GENOMIC DNA]</scope>
    <source>
        <strain evidence="4">NY1588A</strain>
    </source>
</reference>
<gene>
    <name evidence="1" type="ordered locus">W5S_4467</name>
    <name evidence="2" type="ORF">F6Q06_21900</name>
</gene>
<dbReference type="Proteomes" id="UP001194579">
    <property type="component" value="Unassembled WGS sequence"/>
</dbReference>
<accession>A0A0H3I968</accession>
<name>A0A0H3I968_PECPM</name>
<reference evidence="2" key="4">
    <citation type="submission" date="2024-05" db="EMBL/GenBank/DDBJ databases">
        <title>Identification of Pectobacterium versatile causing blackleg of potato from New York State with a whole genome sequencing approach.</title>
        <authorList>
            <person name="Ma X."/>
            <person name="Swingle B."/>
        </authorList>
    </citation>
    <scope>NUCLEOTIDE SEQUENCE</scope>
    <source>
        <strain evidence="2">NY1588A</strain>
    </source>
</reference>
<reference evidence="1 3" key="1">
    <citation type="journal article" date="2012" name="J. Bacteriol.">
        <title>Genome sequence of Pectobacterium sp. strain SCC3193.</title>
        <authorList>
            <person name="Koskinen J.P."/>
            <person name="Laine P."/>
            <person name="Niemi O."/>
            <person name="Nykyri J."/>
            <person name="Harjunpaa H."/>
            <person name="Auvinen P."/>
            <person name="Paulin L."/>
            <person name="Pirhonen M."/>
            <person name="Palva T."/>
            <person name="Holm L."/>
        </authorList>
    </citation>
    <scope>NUCLEOTIDE SEQUENCE [LARGE SCALE GENOMIC DNA]</scope>
    <source>
        <strain evidence="1 3">SCC3193</strain>
    </source>
</reference>
<dbReference type="RefSeq" id="WP_014701893.1">
    <property type="nucleotide sequence ID" value="NC_017845.1"/>
</dbReference>
<dbReference type="EMBL" id="CP003415">
    <property type="protein sequence ID" value="AFI92513.1"/>
    <property type="molecule type" value="Genomic_DNA"/>
</dbReference>
<dbReference type="EMBL" id="WABS01000065">
    <property type="protein sequence ID" value="MBI0557116.1"/>
    <property type="molecule type" value="Genomic_DNA"/>
</dbReference>
<dbReference type="KEGG" id="pec:W5S_4467"/>
<proteinExistence type="predicted"/>